<dbReference type="Proteomes" id="UP000292935">
    <property type="component" value="Unassembled WGS sequence"/>
</dbReference>
<dbReference type="InterPro" id="IPR002213">
    <property type="entry name" value="UDP_glucos_trans"/>
</dbReference>
<proteinExistence type="inferred from homology"/>
<comment type="caution">
    <text evidence="3">The sequence shown here is derived from an EMBL/GenBank/DDBJ whole genome shotgun (WGS) entry which is preliminary data.</text>
</comment>
<evidence type="ECO:0000313" key="3">
    <source>
        <dbReference type="EMBL" id="RXZ49203.1"/>
    </source>
</evidence>
<reference evidence="3 4" key="1">
    <citation type="submission" date="2019-01" db="EMBL/GenBank/DDBJ databases">
        <authorList>
            <person name="Li J."/>
        </authorList>
    </citation>
    <scope>NUCLEOTIDE SEQUENCE [LARGE SCALE GENOMIC DNA]</scope>
    <source>
        <strain evidence="3 4">CCUG 35506</strain>
    </source>
</reference>
<evidence type="ECO:0000256" key="2">
    <source>
        <dbReference type="RuleBase" id="RU003718"/>
    </source>
</evidence>
<dbReference type="CDD" id="cd03784">
    <property type="entry name" value="GT1_Gtf-like"/>
    <property type="match status" value="1"/>
</dbReference>
<name>A0A4V1QSQ4_9MICO</name>
<dbReference type="EMBL" id="SDPO01000002">
    <property type="protein sequence ID" value="RXZ49203.1"/>
    <property type="molecule type" value="Genomic_DNA"/>
</dbReference>
<dbReference type="Pfam" id="PF00201">
    <property type="entry name" value="UDPGT"/>
    <property type="match status" value="1"/>
</dbReference>
<protein>
    <submittedName>
        <fullName evidence="3">Glycosyl transferase</fullName>
    </submittedName>
</protein>
<gene>
    <name evidence="3" type="ORF">ESP57_09725</name>
</gene>
<dbReference type="OrthoDB" id="764352at2"/>
<dbReference type="InterPro" id="IPR050426">
    <property type="entry name" value="Glycosyltransferase_28"/>
</dbReference>
<dbReference type="PANTHER" id="PTHR48050">
    <property type="entry name" value="STEROL 3-BETA-GLUCOSYLTRANSFERASE"/>
    <property type="match status" value="1"/>
</dbReference>
<sequence length="433" mass="48247">MTEERRTFLFMPESAYGPTNNCIGIGDELLRRGHRVVFAAERSWEGKLVALGFEEDLVDLAPAPEEEVEQDAGQFWKDYIKEISPEFRKTTAEQLETVVLPIWEALVDGAKFCEPQLKAIIDRVQPDVIIEDNVLTFPALETAGRPFVRIVSCNPLEVPGEGIAPAFSGLADDDRAGWSEFRAEYDRTHRALWQSFDAWVQEQGAAPLPDLEFIHNGDANVYVFPEALDYDAERPLPESWHRVDSSVRETETELPELPASFTDGSRPLVYFSLGSLGSADVGLMRRVIAALADAPVNVIVSKGPLHDEFELADNMWGAEFLPQTKLLPLADLVITHGGNNTTTEALHFGKPMIVLPLFWDQYDNAQRVHERGFGLRLDPYRFTPEELTGAVQALLDDTALRERIAAVGADIRSRRGLANAADVIERVAVSEHV</sequence>
<comment type="similarity">
    <text evidence="2">Belongs to the UDP-glycosyltransferase family.</text>
</comment>
<dbReference type="SUPFAM" id="SSF53756">
    <property type="entry name" value="UDP-Glycosyltransferase/glycogen phosphorylase"/>
    <property type="match status" value="1"/>
</dbReference>
<dbReference type="AlphaFoldDB" id="A0A4V1QSQ4"/>
<evidence type="ECO:0000313" key="4">
    <source>
        <dbReference type="Proteomes" id="UP000292935"/>
    </source>
</evidence>
<evidence type="ECO:0000256" key="1">
    <source>
        <dbReference type="ARBA" id="ARBA00022679"/>
    </source>
</evidence>
<keyword evidence="2" id="KW-0328">Glycosyltransferase</keyword>
<accession>A0A4V1QSQ4</accession>
<dbReference type="GO" id="GO:0008194">
    <property type="term" value="F:UDP-glycosyltransferase activity"/>
    <property type="evidence" value="ECO:0007669"/>
    <property type="project" value="InterPro"/>
</dbReference>
<dbReference type="Gene3D" id="3.40.50.2000">
    <property type="entry name" value="Glycogen Phosphorylase B"/>
    <property type="match status" value="2"/>
</dbReference>
<dbReference type="InterPro" id="IPR035595">
    <property type="entry name" value="UDP_glycos_trans_CS"/>
</dbReference>
<keyword evidence="4" id="KW-1185">Reference proteome</keyword>
<dbReference type="PANTHER" id="PTHR48050:SF13">
    <property type="entry name" value="STEROL 3-BETA-GLUCOSYLTRANSFERASE UGT80A2"/>
    <property type="match status" value="1"/>
</dbReference>
<dbReference type="GO" id="GO:0017000">
    <property type="term" value="P:antibiotic biosynthetic process"/>
    <property type="evidence" value="ECO:0007669"/>
    <property type="project" value="UniProtKB-ARBA"/>
</dbReference>
<keyword evidence="1 2" id="KW-0808">Transferase</keyword>
<dbReference type="PROSITE" id="PS00375">
    <property type="entry name" value="UDPGT"/>
    <property type="match status" value="1"/>
</dbReference>
<dbReference type="RefSeq" id="WP_129231376.1">
    <property type="nucleotide sequence ID" value="NZ_SDPO01000002.1"/>
</dbReference>
<organism evidence="3 4">
    <name type="scientific">Agromyces fucosus</name>
    <dbReference type="NCBI Taxonomy" id="41985"/>
    <lineage>
        <taxon>Bacteria</taxon>
        <taxon>Bacillati</taxon>
        <taxon>Actinomycetota</taxon>
        <taxon>Actinomycetes</taxon>
        <taxon>Micrococcales</taxon>
        <taxon>Microbacteriaceae</taxon>
        <taxon>Agromyces</taxon>
    </lineage>
</organism>